<name>A0A7S0XF77_9CHLO</name>
<reference evidence="1" key="1">
    <citation type="submission" date="2021-01" db="EMBL/GenBank/DDBJ databases">
        <authorList>
            <person name="Corre E."/>
            <person name="Pelletier E."/>
            <person name="Niang G."/>
            <person name="Scheremetjew M."/>
            <person name="Finn R."/>
            <person name="Kale V."/>
            <person name="Holt S."/>
            <person name="Cochrane G."/>
            <person name="Meng A."/>
            <person name="Brown T."/>
            <person name="Cohen L."/>
        </authorList>
    </citation>
    <scope>NUCLEOTIDE SEQUENCE</scope>
    <source>
        <strain evidence="1">SL-175</strain>
    </source>
</reference>
<dbReference type="GO" id="GO:0005739">
    <property type="term" value="C:mitochondrion"/>
    <property type="evidence" value="ECO:0007669"/>
    <property type="project" value="InterPro"/>
</dbReference>
<dbReference type="Pfam" id="PF16053">
    <property type="entry name" value="MRP-S34"/>
    <property type="match status" value="1"/>
</dbReference>
<evidence type="ECO:0000313" key="1">
    <source>
        <dbReference type="EMBL" id="CAD8719101.1"/>
    </source>
</evidence>
<dbReference type="AlphaFoldDB" id="A0A7S0XF77"/>
<accession>A0A7S0XF77</accession>
<dbReference type="EMBL" id="HBFC01031394">
    <property type="protein sequence ID" value="CAD8719101.1"/>
    <property type="molecule type" value="Transcribed_RNA"/>
</dbReference>
<dbReference type="PANTHER" id="PTHR35316:SF1">
    <property type="entry name" value="28S RIBOSOMAL S34 PROTEIN"/>
    <property type="match status" value="1"/>
</dbReference>
<dbReference type="GO" id="GO:0003735">
    <property type="term" value="F:structural constituent of ribosome"/>
    <property type="evidence" value="ECO:0007669"/>
    <property type="project" value="InterPro"/>
</dbReference>
<dbReference type="InterPro" id="IPR032053">
    <property type="entry name" value="Ribosomal_mS34"/>
</dbReference>
<protein>
    <submittedName>
        <fullName evidence="1">Uncharacterized protein</fullName>
    </submittedName>
</protein>
<sequence length="147" mass="15596">MAAVAEAAVAVKRVLKAAVTHIRKDANLYELTKQLPEFGVGSKVALRKWELKGAPDSYYTLTRMVPKPSGRNGKCWGTFTWKGQLKNDGAEARVRGGMKTGIWKVIEDERSIHGPVLTLPPVARVAAGEGAAAAVAGGEDGGGEVQK</sequence>
<dbReference type="PANTHER" id="PTHR35316">
    <property type="entry name" value="28S RIBOSOMAL S34 PROTEIN"/>
    <property type="match status" value="1"/>
</dbReference>
<proteinExistence type="predicted"/>
<gene>
    <name evidence="1" type="ORF">MANT1106_LOCUS18641</name>
</gene>
<organism evidence="1">
    <name type="scientific">Mantoniella antarctica</name>
    <dbReference type="NCBI Taxonomy" id="81844"/>
    <lineage>
        <taxon>Eukaryota</taxon>
        <taxon>Viridiplantae</taxon>
        <taxon>Chlorophyta</taxon>
        <taxon>Mamiellophyceae</taxon>
        <taxon>Mamiellales</taxon>
        <taxon>Mamiellaceae</taxon>
        <taxon>Mantoniella</taxon>
    </lineage>
</organism>